<accession>A0A2T6ZBZ0</accession>
<evidence type="ECO:0000256" key="1">
    <source>
        <dbReference type="SAM" id="MobiDB-lite"/>
    </source>
</evidence>
<dbReference type="SUPFAM" id="SSF54373">
    <property type="entry name" value="FAD-linked reductases, C-terminal domain"/>
    <property type="match status" value="1"/>
</dbReference>
<proteinExistence type="predicted"/>
<name>A0A2T6ZBZ0_TUBBO</name>
<evidence type="ECO:0000313" key="5">
    <source>
        <dbReference type="Proteomes" id="UP000244722"/>
    </source>
</evidence>
<dbReference type="Pfam" id="PF01593">
    <property type="entry name" value="Amino_oxidase"/>
    <property type="match status" value="1"/>
</dbReference>
<protein>
    <submittedName>
        <fullName evidence="4">Flavin-containing amine oxidoreductase-domain containing protein</fullName>
    </submittedName>
</protein>
<dbReference type="InterPro" id="IPR036188">
    <property type="entry name" value="FAD/NAD-bd_sf"/>
</dbReference>
<evidence type="ECO:0000259" key="3">
    <source>
        <dbReference type="Pfam" id="PF01593"/>
    </source>
</evidence>
<dbReference type="Gene3D" id="1.20.1440.240">
    <property type="match status" value="1"/>
</dbReference>
<dbReference type="OrthoDB" id="7777654at2759"/>
<gene>
    <name evidence="4" type="ORF">B9Z19DRAFT_1006688</name>
</gene>
<sequence length="693" mass="77548">MAKSTFLSALLAVATSITASPTPGSSAHPIGLEVRTAIDTGLSNIHLIRRAPVSDGVVYTYGSCSAFSSQDSHHFVSSTPPGGVIPDRLLWKVPQDAPPGGCISAWGLNDGSLFGRSLPLDVQAGLKKRNLAKREINPIKMDNSSGIDTRGPWFDGVKLLQDKEVPPIVIEELKKKKIGILGAGMSGLMTGLLLDSQGFHNWEIIEGSQRLGGRVHTEYFVGGPTTNDYQYQEMGPMRFPRSIKYAGTNETLTIRDHHIVFQLANYLNNKNKNDTDLAVKFVNWIQTNPNTRSYFQGIRKPDGSVPTAAEAEADPSLRPASITDPSYQEVQAKLFDLYMTKERVAELANNVYKAHKKTIDEGWDDFSEFEYIHTLIGASLNITDLALGSSESIPHSFWGDYMDNVYFSATDWVTIDHGLNRLPLAFGPTVKDRVKFGRRVDKIDYSKSANKVTFSWRNNYRDRDYLTAEYDYALVAAPFSMVRKLRKPAFSSVLGRAIDRLGYYNACKVAIQFRTRFWEHLNPPIFGGCTTTDIPLVERYCYPSYNLNGTGPGVLLASYNFASDADRSVSWTDDEHIEYVLAAMEEIHGSVVREQYMRQVLPLDYMAERKCWGLDGLEAAAWASPLIGQHKLYIPSYFYVENNIIFVGEHTSYTHAWIASALESAVRGTVQLFLEWGLVDEAKNITETWMGRW</sequence>
<dbReference type="AlphaFoldDB" id="A0A2T6ZBZ0"/>
<reference evidence="4 5" key="1">
    <citation type="submission" date="2017-04" db="EMBL/GenBank/DDBJ databases">
        <title>Draft genome sequence of Tuber borchii Vittad., a whitish edible truffle.</title>
        <authorList>
            <consortium name="DOE Joint Genome Institute"/>
            <person name="Murat C."/>
            <person name="Kuo A."/>
            <person name="Barry K.W."/>
            <person name="Clum A."/>
            <person name="Dockter R.B."/>
            <person name="Fauchery L."/>
            <person name="Iotti M."/>
            <person name="Kohler A."/>
            <person name="Labutti K."/>
            <person name="Lindquist E.A."/>
            <person name="Lipzen A."/>
            <person name="Ohm R.A."/>
            <person name="Wang M."/>
            <person name="Grigoriev I.V."/>
            <person name="Zambonelli A."/>
            <person name="Martin F.M."/>
        </authorList>
    </citation>
    <scope>NUCLEOTIDE SEQUENCE [LARGE SCALE GENOMIC DNA]</scope>
    <source>
        <strain evidence="4 5">Tbo3840</strain>
    </source>
</reference>
<dbReference type="PANTHER" id="PTHR10742">
    <property type="entry name" value="FLAVIN MONOAMINE OXIDASE"/>
    <property type="match status" value="1"/>
</dbReference>
<dbReference type="SUPFAM" id="SSF51905">
    <property type="entry name" value="FAD/NAD(P)-binding domain"/>
    <property type="match status" value="1"/>
</dbReference>
<feature type="chain" id="PRO_5015731499" evidence="2">
    <location>
        <begin position="20"/>
        <end position="693"/>
    </location>
</feature>
<dbReference type="STRING" id="42251.A0A2T6ZBZ0"/>
<dbReference type="GO" id="GO:0009063">
    <property type="term" value="P:amino acid catabolic process"/>
    <property type="evidence" value="ECO:0007669"/>
    <property type="project" value="TreeGrafter"/>
</dbReference>
<dbReference type="EMBL" id="NESQ01000428">
    <property type="protein sequence ID" value="PUU73010.1"/>
    <property type="molecule type" value="Genomic_DNA"/>
</dbReference>
<dbReference type="Gene3D" id="3.50.50.60">
    <property type="entry name" value="FAD/NAD(P)-binding domain"/>
    <property type="match status" value="1"/>
</dbReference>
<dbReference type="GO" id="GO:0001716">
    <property type="term" value="F:L-amino-acid oxidase activity"/>
    <property type="evidence" value="ECO:0007669"/>
    <property type="project" value="TreeGrafter"/>
</dbReference>
<keyword evidence="2" id="KW-0732">Signal</keyword>
<feature type="region of interest" description="Disordered" evidence="1">
    <location>
        <begin position="300"/>
        <end position="319"/>
    </location>
</feature>
<organism evidence="4 5">
    <name type="scientific">Tuber borchii</name>
    <name type="common">White truffle</name>
    <dbReference type="NCBI Taxonomy" id="42251"/>
    <lineage>
        <taxon>Eukaryota</taxon>
        <taxon>Fungi</taxon>
        <taxon>Dikarya</taxon>
        <taxon>Ascomycota</taxon>
        <taxon>Pezizomycotina</taxon>
        <taxon>Pezizomycetes</taxon>
        <taxon>Pezizales</taxon>
        <taxon>Tuberaceae</taxon>
        <taxon>Tuber</taxon>
    </lineage>
</organism>
<evidence type="ECO:0000256" key="2">
    <source>
        <dbReference type="SAM" id="SignalP"/>
    </source>
</evidence>
<comment type="caution">
    <text evidence="4">The sequence shown here is derived from an EMBL/GenBank/DDBJ whole genome shotgun (WGS) entry which is preliminary data.</text>
</comment>
<dbReference type="InterPro" id="IPR002937">
    <property type="entry name" value="Amino_oxidase"/>
</dbReference>
<keyword evidence="5" id="KW-1185">Reference proteome</keyword>
<feature type="signal peptide" evidence="2">
    <location>
        <begin position="1"/>
        <end position="19"/>
    </location>
</feature>
<dbReference type="InterPro" id="IPR050281">
    <property type="entry name" value="Flavin_monoamine_oxidase"/>
</dbReference>
<evidence type="ECO:0000313" key="4">
    <source>
        <dbReference type="EMBL" id="PUU73010.1"/>
    </source>
</evidence>
<dbReference type="Gene3D" id="3.90.660.10">
    <property type="match status" value="1"/>
</dbReference>
<dbReference type="Proteomes" id="UP000244722">
    <property type="component" value="Unassembled WGS sequence"/>
</dbReference>
<dbReference type="PANTHER" id="PTHR10742:SF342">
    <property type="entry name" value="AMINE OXIDASE"/>
    <property type="match status" value="1"/>
</dbReference>
<feature type="domain" description="Amine oxidase" evidence="3">
    <location>
        <begin position="185"/>
        <end position="667"/>
    </location>
</feature>